<dbReference type="InterPro" id="IPR006977">
    <property type="entry name" value="Yip1_dom"/>
</dbReference>
<dbReference type="Pfam" id="PF04893">
    <property type="entry name" value="Yip1"/>
    <property type="match status" value="1"/>
</dbReference>
<sequence length="236" mass="25417">MDEQTTNQDTGLLTVTTNMFTAPAKAFEVIKDKGAGWFPLILIIIGSALVNTLYFQSVDLSWFIEQSAATAASPAEKEAMISSMSSMGATGYMAFGIGGAVIGIPIVYAITAVLYIIISNIRNDDLTFGQCFNLVAWAGVVKLLSILLAIITISISSNGQIAQHDISGFNLNLLIFQVDNTHPWYSILTQFDLVGIWIAILVGIGYRTWTNASITASTIFGFLPIILYFGISAALI</sequence>
<proteinExistence type="predicted"/>
<evidence type="ECO:0000256" key="5">
    <source>
        <dbReference type="SAM" id="Phobius"/>
    </source>
</evidence>
<feature type="domain" description="Yip1" evidence="6">
    <location>
        <begin position="18"/>
        <end position="232"/>
    </location>
</feature>
<evidence type="ECO:0000256" key="4">
    <source>
        <dbReference type="ARBA" id="ARBA00023136"/>
    </source>
</evidence>
<evidence type="ECO:0000313" key="7">
    <source>
        <dbReference type="EMBL" id="PWK54506.1"/>
    </source>
</evidence>
<accession>A0A316G3L0</accession>
<keyword evidence="2 5" id="KW-0812">Transmembrane</keyword>
<dbReference type="OrthoDB" id="6020040at2"/>
<feature type="transmembrane region" description="Helical" evidence="5">
    <location>
        <begin position="35"/>
        <end position="55"/>
    </location>
</feature>
<feature type="transmembrane region" description="Helical" evidence="5">
    <location>
        <begin position="130"/>
        <end position="155"/>
    </location>
</feature>
<dbReference type="GO" id="GO:0016020">
    <property type="term" value="C:membrane"/>
    <property type="evidence" value="ECO:0007669"/>
    <property type="project" value="UniProtKB-SubCell"/>
</dbReference>
<feature type="transmembrane region" description="Helical" evidence="5">
    <location>
        <begin position="92"/>
        <end position="118"/>
    </location>
</feature>
<evidence type="ECO:0000313" key="8">
    <source>
        <dbReference type="Proteomes" id="UP000245790"/>
    </source>
</evidence>
<gene>
    <name evidence="7" type="ORF">C8D97_101360</name>
</gene>
<name>A0A316G3L0_9GAMM</name>
<dbReference type="RefSeq" id="WP_109761619.1">
    <property type="nucleotide sequence ID" value="NZ_QGGU01000001.1"/>
</dbReference>
<keyword evidence="4 5" id="KW-0472">Membrane</keyword>
<reference evidence="7 8" key="1">
    <citation type="submission" date="2018-05" db="EMBL/GenBank/DDBJ databases">
        <title>Genomic Encyclopedia of Type Strains, Phase IV (KMG-IV): sequencing the most valuable type-strain genomes for metagenomic binning, comparative biology and taxonomic classification.</title>
        <authorList>
            <person name="Goeker M."/>
        </authorList>
    </citation>
    <scope>NUCLEOTIDE SEQUENCE [LARGE SCALE GENOMIC DNA]</scope>
    <source>
        <strain evidence="7 8">DSM 25350</strain>
    </source>
</reference>
<evidence type="ECO:0000256" key="1">
    <source>
        <dbReference type="ARBA" id="ARBA00004141"/>
    </source>
</evidence>
<comment type="subcellular location">
    <subcellularLocation>
        <location evidence="1">Membrane</location>
        <topology evidence="1">Multi-pass membrane protein</topology>
    </subcellularLocation>
</comment>
<dbReference type="AlphaFoldDB" id="A0A316G3L0"/>
<feature type="transmembrane region" description="Helical" evidence="5">
    <location>
        <begin position="184"/>
        <end position="206"/>
    </location>
</feature>
<comment type="caution">
    <text evidence="7">The sequence shown here is derived from an EMBL/GenBank/DDBJ whole genome shotgun (WGS) entry which is preliminary data.</text>
</comment>
<dbReference type="Proteomes" id="UP000245790">
    <property type="component" value="Unassembled WGS sequence"/>
</dbReference>
<evidence type="ECO:0000256" key="3">
    <source>
        <dbReference type="ARBA" id="ARBA00022989"/>
    </source>
</evidence>
<dbReference type="EMBL" id="QGGU01000001">
    <property type="protein sequence ID" value="PWK54506.1"/>
    <property type="molecule type" value="Genomic_DNA"/>
</dbReference>
<protein>
    <submittedName>
        <fullName evidence="7">Yip1-like protein</fullName>
    </submittedName>
</protein>
<evidence type="ECO:0000256" key="2">
    <source>
        <dbReference type="ARBA" id="ARBA00022692"/>
    </source>
</evidence>
<keyword evidence="8" id="KW-1185">Reference proteome</keyword>
<keyword evidence="3 5" id="KW-1133">Transmembrane helix</keyword>
<feature type="transmembrane region" description="Helical" evidence="5">
    <location>
        <begin position="213"/>
        <end position="235"/>
    </location>
</feature>
<evidence type="ECO:0000259" key="6">
    <source>
        <dbReference type="Pfam" id="PF04893"/>
    </source>
</evidence>
<organism evidence="7 8">
    <name type="scientific">Pleionea mediterranea</name>
    <dbReference type="NCBI Taxonomy" id="523701"/>
    <lineage>
        <taxon>Bacteria</taxon>
        <taxon>Pseudomonadati</taxon>
        <taxon>Pseudomonadota</taxon>
        <taxon>Gammaproteobacteria</taxon>
        <taxon>Oceanospirillales</taxon>
        <taxon>Pleioneaceae</taxon>
        <taxon>Pleionea</taxon>
    </lineage>
</organism>